<sequence length="146" mass="15563">MITITMSHLLHGVSDTELKRFAACWLTIDRSTTNWDAASQAYNLEAKTESFKTVTGKAAIKALKNAGVSASNGDGETTGQPKKAAGGKRKKAAAEDEGNDDEEKPKLKKGKGGAKGKKAKSPAAVTEEEEDSREGRRSQVRGGERE</sequence>
<feature type="region of interest" description="Disordered" evidence="1">
    <location>
        <begin position="65"/>
        <end position="146"/>
    </location>
</feature>
<proteinExistence type="predicted"/>
<dbReference type="OMA" id="ITITMSH"/>
<gene>
    <name evidence="2" type="ORF">DOTSEDRAFT_71751</name>
</gene>
<feature type="compositionally biased region" description="Basic residues" evidence="1">
    <location>
        <begin position="106"/>
        <end position="120"/>
    </location>
</feature>
<dbReference type="HOGENOM" id="CLU_1960534_0_0_1"/>
<dbReference type="AlphaFoldDB" id="N1PNT6"/>
<reference evidence="3" key="1">
    <citation type="journal article" date="2012" name="PLoS Genet.">
        <title>The genomes of the fungal plant pathogens Cladosporium fulvum and Dothistroma septosporum reveal adaptation to different hosts and lifestyles but also signatures of common ancestry.</title>
        <authorList>
            <person name="de Wit P.J.G.M."/>
            <person name="van der Burgt A."/>
            <person name="Oekmen B."/>
            <person name="Stergiopoulos I."/>
            <person name="Abd-Elsalam K.A."/>
            <person name="Aerts A.L."/>
            <person name="Bahkali A.H."/>
            <person name="Beenen H.G."/>
            <person name="Chettri P."/>
            <person name="Cox M.P."/>
            <person name="Datema E."/>
            <person name="de Vries R.P."/>
            <person name="Dhillon B."/>
            <person name="Ganley A.R."/>
            <person name="Griffiths S.A."/>
            <person name="Guo Y."/>
            <person name="Hamelin R.C."/>
            <person name="Henrissat B."/>
            <person name="Kabir M.S."/>
            <person name="Jashni M.K."/>
            <person name="Kema G."/>
            <person name="Klaubauf S."/>
            <person name="Lapidus A."/>
            <person name="Levasseur A."/>
            <person name="Lindquist E."/>
            <person name="Mehrabi R."/>
            <person name="Ohm R.A."/>
            <person name="Owen T.J."/>
            <person name="Salamov A."/>
            <person name="Schwelm A."/>
            <person name="Schijlen E."/>
            <person name="Sun H."/>
            <person name="van den Burg H.A."/>
            <person name="van Ham R.C.H.J."/>
            <person name="Zhang S."/>
            <person name="Goodwin S.B."/>
            <person name="Grigoriev I.V."/>
            <person name="Collemare J."/>
            <person name="Bradshaw R.E."/>
        </authorList>
    </citation>
    <scope>NUCLEOTIDE SEQUENCE [LARGE SCALE GENOMIC DNA]</scope>
    <source>
        <strain evidence="3">NZE10 / CBS 128990</strain>
    </source>
</reference>
<dbReference type="EMBL" id="KB446539">
    <property type="protein sequence ID" value="EME44050.1"/>
    <property type="molecule type" value="Genomic_DNA"/>
</dbReference>
<feature type="compositionally biased region" description="Basic and acidic residues" evidence="1">
    <location>
        <begin position="133"/>
        <end position="146"/>
    </location>
</feature>
<feature type="compositionally biased region" description="Polar residues" evidence="1">
    <location>
        <begin position="68"/>
        <end position="80"/>
    </location>
</feature>
<name>N1PNT6_DOTSN</name>
<evidence type="ECO:0000313" key="2">
    <source>
        <dbReference type="EMBL" id="EME44050.1"/>
    </source>
</evidence>
<reference evidence="2 3" key="2">
    <citation type="journal article" date="2012" name="PLoS Pathog.">
        <title>Diverse lifestyles and strategies of plant pathogenesis encoded in the genomes of eighteen Dothideomycetes fungi.</title>
        <authorList>
            <person name="Ohm R.A."/>
            <person name="Feau N."/>
            <person name="Henrissat B."/>
            <person name="Schoch C.L."/>
            <person name="Horwitz B.A."/>
            <person name="Barry K.W."/>
            <person name="Condon B.J."/>
            <person name="Copeland A.C."/>
            <person name="Dhillon B."/>
            <person name="Glaser F."/>
            <person name="Hesse C.N."/>
            <person name="Kosti I."/>
            <person name="LaButti K."/>
            <person name="Lindquist E.A."/>
            <person name="Lucas S."/>
            <person name="Salamov A.A."/>
            <person name="Bradshaw R.E."/>
            <person name="Ciuffetti L."/>
            <person name="Hamelin R.C."/>
            <person name="Kema G.H.J."/>
            <person name="Lawrence C."/>
            <person name="Scott J.A."/>
            <person name="Spatafora J.W."/>
            <person name="Turgeon B.G."/>
            <person name="de Wit P.J.G.M."/>
            <person name="Zhong S."/>
            <person name="Goodwin S.B."/>
            <person name="Grigoriev I.V."/>
        </authorList>
    </citation>
    <scope>NUCLEOTIDE SEQUENCE [LARGE SCALE GENOMIC DNA]</scope>
    <source>
        <strain evidence="3">NZE10 / CBS 128990</strain>
    </source>
</reference>
<protein>
    <submittedName>
        <fullName evidence="2">Uncharacterized protein</fullName>
    </submittedName>
</protein>
<dbReference type="eggNOG" id="ENOG502RMF8">
    <property type="taxonomic scope" value="Eukaryota"/>
</dbReference>
<dbReference type="Proteomes" id="UP000016933">
    <property type="component" value="Unassembled WGS sequence"/>
</dbReference>
<organism evidence="2 3">
    <name type="scientific">Dothistroma septosporum (strain NZE10 / CBS 128990)</name>
    <name type="common">Red band needle blight fungus</name>
    <name type="synonym">Mycosphaerella pini</name>
    <dbReference type="NCBI Taxonomy" id="675120"/>
    <lineage>
        <taxon>Eukaryota</taxon>
        <taxon>Fungi</taxon>
        <taxon>Dikarya</taxon>
        <taxon>Ascomycota</taxon>
        <taxon>Pezizomycotina</taxon>
        <taxon>Dothideomycetes</taxon>
        <taxon>Dothideomycetidae</taxon>
        <taxon>Mycosphaerellales</taxon>
        <taxon>Mycosphaerellaceae</taxon>
        <taxon>Dothistroma</taxon>
    </lineage>
</organism>
<keyword evidence="3" id="KW-1185">Reference proteome</keyword>
<accession>N1PNT6</accession>
<evidence type="ECO:0000256" key="1">
    <source>
        <dbReference type="SAM" id="MobiDB-lite"/>
    </source>
</evidence>
<evidence type="ECO:0000313" key="3">
    <source>
        <dbReference type="Proteomes" id="UP000016933"/>
    </source>
</evidence>
<dbReference type="OrthoDB" id="3649997at2759"/>